<feature type="region of interest" description="Disordered" evidence="1">
    <location>
        <begin position="1"/>
        <end position="80"/>
    </location>
</feature>
<evidence type="ECO:0000313" key="3">
    <source>
        <dbReference type="Proteomes" id="UP000011592"/>
    </source>
</evidence>
<name>L9YUR0_9EURY</name>
<comment type="caution">
    <text evidence="2">The sequence shown here is derived from an EMBL/GenBank/DDBJ whole genome shotgun (WGS) entry which is preliminary data.</text>
</comment>
<feature type="region of interest" description="Disordered" evidence="1">
    <location>
        <begin position="94"/>
        <end position="117"/>
    </location>
</feature>
<gene>
    <name evidence="2" type="ORF">C486_14639</name>
</gene>
<dbReference type="AlphaFoldDB" id="L9YUR0"/>
<reference evidence="2 3" key="1">
    <citation type="journal article" date="2014" name="PLoS Genet.">
        <title>Phylogenetically driven sequencing of extremely halophilic archaea reveals strategies for static and dynamic osmo-response.</title>
        <authorList>
            <person name="Becker E.A."/>
            <person name="Seitzer P.M."/>
            <person name="Tritt A."/>
            <person name="Larsen D."/>
            <person name="Krusor M."/>
            <person name="Yao A.I."/>
            <person name="Wu D."/>
            <person name="Madern D."/>
            <person name="Eisen J.A."/>
            <person name="Darling A.E."/>
            <person name="Facciotti M.T."/>
        </authorList>
    </citation>
    <scope>NUCLEOTIDE SEQUENCE [LARGE SCALE GENOMIC DNA]</scope>
    <source>
        <strain evidence="2 3">JCM 14663</strain>
    </source>
</reference>
<protein>
    <submittedName>
        <fullName evidence="2">Uncharacterized protein</fullName>
    </submittedName>
</protein>
<sequence length="129" mass="12576">MSAFDSDSVSGSGSAAASASGSASSAGSGSVAVSTSGSASSMGDGSAGSEPSSDSAADSAALESLADARDGSGVMPPVAGSVRSASRLSFVAPSRSTVTPTYRAPPRSESDSSNPNRDFSFWRIAIISW</sequence>
<dbReference type="EMBL" id="AOIJ01000059">
    <property type="protein sequence ID" value="ELY77864.1"/>
    <property type="molecule type" value="Genomic_DNA"/>
</dbReference>
<evidence type="ECO:0000256" key="1">
    <source>
        <dbReference type="SAM" id="MobiDB-lite"/>
    </source>
</evidence>
<proteinExistence type="predicted"/>
<organism evidence="2 3">
    <name type="scientific">Natrinema gari JCM 14663</name>
    <dbReference type="NCBI Taxonomy" id="1230459"/>
    <lineage>
        <taxon>Archaea</taxon>
        <taxon>Methanobacteriati</taxon>
        <taxon>Methanobacteriota</taxon>
        <taxon>Stenosarchaea group</taxon>
        <taxon>Halobacteria</taxon>
        <taxon>Halobacteriales</taxon>
        <taxon>Natrialbaceae</taxon>
        <taxon>Natrinema</taxon>
    </lineage>
</organism>
<accession>L9YUR0</accession>
<dbReference type="Proteomes" id="UP000011592">
    <property type="component" value="Unassembled WGS sequence"/>
</dbReference>
<evidence type="ECO:0000313" key="2">
    <source>
        <dbReference type="EMBL" id="ELY77864.1"/>
    </source>
</evidence>
<keyword evidence="3" id="KW-1185">Reference proteome</keyword>
<feature type="compositionally biased region" description="Low complexity" evidence="1">
    <location>
        <begin position="1"/>
        <end position="65"/>
    </location>
</feature>